<organism evidence="2 3">
    <name type="scientific">Rhizobium phage AF3</name>
    <dbReference type="NCBI Taxonomy" id="2763529"/>
    <lineage>
        <taxon>Viruses</taxon>
        <taxon>Duplodnaviria</taxon>
        <taxon>Heunggongvirae</taxon>
        <taxon>Uroviricota</taxon>
        <taxon>Caudoviricetes</taxon>
        <taxon>Pootjesviridae</taxon>
        <taxon>Innesvirus</taxon>
        <taxon>Innesvirus AF3</taxon>
    </lineage>
</organism>
<proteinExistence type="predicted"/>
<keyword evidence="3" id="KW-1185">Reference proteome</keyword>
<evidence type="ECO:0000313" key="3">
    <source>
        <dbReference type="Proteomes" id="UP000515855"/>
    </source>
</evidence>
<reference evidence="2 3" key="1">
    <citation type="submission" date="2020-07" db="EMBL/GenBank/DDBJ databases">
        <title>Complete genome sequence of Rhizobium leguminosarum bacteriophage vB_RlegM_AF3.</title>
        <authorList>
            <person name="Gunathilake D."/>
            <person name="Mackenzie K.D."/>
            <person name="Yost C.K."/>
            <person name="Hynes M.F."/>
        </authorList>
    </citation>
    <scope>NUCLEOTIDE SEQUENCE [LARGE SCALE GENOMIC DNA]</scope>
</reference>
<dbReference type="Proteomes" id="UP000515855">
    <property type="component" value="Segment"/>
</dbReference>
<dbReference type="InterPro" id="IPR057153">
    <property type="entry name" value="DUF7831"/>
</dbReference>
<protein>
    <recommendedName>
        <fullName evidence="1">DUF7831 domain-containing protein</fullName>
    </recommendedName>
</protein>
<name>A0A7G7WW77_9CAUD</name>
<sequence length="139" mass="16164">MPIDFTHAEYSVELLEMRQGDYFVFGDNLLREGKSGQSVIRDCPNAIGVITKMSPGRDYHAYIKNSDYNVILPKIYDDIDKIERLLKDGQYVYWPAAGIGTGRAQLKKRAPMIYDRLVELRENLFKRYPIPNSQFHNLF</sequence>
<dbReference type="Pfam" id="PF25176">
    <property type="entry name" value="DUF7831"/>
    <property type="match status" value="1"/>
</dbReference>
<evidence type="ECO:0000313" key="2">
    <source>
        <dbReference type="EMBL" id="QNH71471.1"/>
    </source>
</evidence>
<dbReference type="EMBL" id="MT778837">
    <property type="protein sequence ID" value="QNH71471.1"/>
    <property type="molecule type" value="Genomic_DNA"/>
</dbReference>
<feature type="domain" description="DUF7831" evidence="1">
    <location>
        <begin position="13"/>
        <end position="119"/>
    </location>
</feature>
<evidence type="ECO:0000259" key="1">
    <source>
        <dbReference type="Pfam" id="PF25176"/>
    </source>
</evidence>
<accession>A0A7G7WW77</accession>
<gene>
    <name evidence="2" type="ORF">AF3_065</name>
</gene>